<keyword evidence="4" id="KW-0997">Cell inner membrane</keyword>
<proteinExistence type="predicted"/>
<evidence type="ECO:0000256" key="2">
    <source>
        <dbReference type="ARBA" id="ARBA00022448"/>
    </source>
</evidence>
<evidence type="ECO:0000256" key="3">
    <source>
        <dbReference type="ARBA" id="ARBA00022475"/>
    </source>
</evidence>
<gene>
    <name evidence="6" type="ORF">L1994_02475</name>
</gene>
<reference evidence="6" key="1">
    <citation type="submission" date="2022-01" db="EMBL/GenBank/DDBJ databases">
        <title>Complete genome of Methanomicrobium antiquum DSM 21220.</title>
        <authorList>
            <person name="Chen S.-C."/>
            <person name="You Y.-T."/>
            <person name="Zhou Y.-Z."/>
            <person name="Lai M.-C."/>
        </authorList>
    </citation>
    <scope>NUCLEOTIDE SEQUENCE</scope>
    <source>
        <strain evidence="6">DSM 21220</strain>
    </source>
</reference>
<dbReference type="InterPro" id="IPR010067">
    <property type="entry name" value="ABC_SsuA_sub-bd"/>
</dbReference>
<dbReference type="GeneID" id="79949224"/>
<comment type="subcellular location">
    <subcellularLocation>
        <location evidence="1">Endomembrane system</location>
    </subcellularLocation>
</comment>
<dbReference type="PANTHER" id="PTHR30024:SF42">
    <property type="entry name" value="ALIPHATIC SULFONATES-BINDING PROTEIN-RELATED"/>
    <property type="match status" value="1"/>
</dbReference>
<dbReference type="CDD" id="cd13553">
    <property type="entry name" value="PBP2_NrtA_CpmA_like"/>
    <property type="match status" value="1"/>
</dbReference>
<keyword evidence="5" id="KW-0472">Membrane</keyword>
<dbReference type="AlphaFoldDB" id="A0AAF0JML9"/>
<sequence>MKKITGLFLVLMLTAGFMLIAGCTETPSQPGTEKKAEINFGYQPSTHQLAYMTAMKKGWWTENLAPYGITVDASKNEYLFPTGAPEMQAMLGGEIDVAYVGAAPVLSAIATGLDAKIVAAVQTQGSALVVKPDIEYTGPDSLKGHTIATFPSGTIQDTVLRDWLLSNGIDPESDVDIRPMGPGDAVTAITAGQIDAVFLPAPSPTIIKEDGYGKIVLNSGEMSPNHPCCVLVVSGKLIRENPDAVTEIVRTQIKASEYNLEHTDEAAQIYSDYTKNTKEVAAKSFENWDGEWVSDPNLIVDGVLSYVKSQNELGYIEKNLTADDIFDLSFYEKATATA</sequence>
<evidence type="ECO:0000256" key="5">
    <source>
        <dbReference type="ARBA" id="ARBA00023136"/>
    </source>
</evidence>
<dbReference type="GO" id="GO:0016020">
    <property type="term" value="C:membrane"/>
    <property type="evidence" value="ECO:0007669"/>
    <property type="project" value="InterPro"/>
</dbReference>
<dbReference type="SUPFAM" id="SSF53850">
    <property type="entry name" value="Periplasmic binding protein-like II"/>
    <property type="match status" value="1"/>
</dbReference>
<dbReference type="NCBIfam" id="TIGR01728">
    <property type="entry name" value="SsuA_fam"/>
    <property type="match status" value="1"/>
</dbReference>
<evidence type="ECO:0000313" key="7">
    <source>
        <dbReference type="Proteomes" id="UP001218895"/>
    </source>
</evidence>
<evidence type="ECO:0000256" key="4">
    <source>
        <dbReference type="ARBA" id="ARBA00022519"/>
    </source>
</evidence>
<dbReference type="Pfam" id="PF13379">
    <property type="entry name" value="NMT1_2"/>
    <property type="match status" value="1"/>
</dbReference>
<keyword evidence="3" id="KW-1003">Cell membrane</keyword>
<dbReference type="Gene3D" id="3.40.190.10">
    <property type="entry name" value="Periplasmic binding protein-like II"/>
    <property type="match status" value="2"/>
</dbReference>
<dbReference type="EMBL" id="CP091092">
    <property type="protein sequence ID" value="WFN37272.1"/>
    <property type="molecule type" value="Genomic_DNA"/>
</dbReference>
<dbReference type="InterPro" id="IPR044527">
    <property type="entry name" value="NrtA/CpmA_ABC-bd_dom"/>
</dbReference>
<name>A0AAF0JML9_9EURY</name>
<dbReference type="PANTHER" id="PTHR30024">
    <property type="entry name" value="ALIPHATIC SULFONATES-BINDING PROTEIN-RELATED"/>
    <property type="match status" value="1"/>
</dbReference>
<keyword evidence="2" id="KW-0813">Transport</keyword>
<dbReference type="KEGG" id="manq:L1994_02475"/>
<protein>
    <submittedName>
        <fullName evidence="6">ABC transporter substrate-binding protein</fullName>
    </submittedName>
</protein>
<dbReference type="GO" id="GO:0042626">
    <property type="term" value="F:ATPase-coupled transmembrane transporter activity"/>
    <property type="evidence" value="ECO:0007669"/>
    <property type="project" value="InterPro"/>
</dbReference>
<accession>A0AAF0JML9</accession>
<organism evidence="6 7">
    <name type="scientific">Methanomicrobium antiquum</name>
    <dbReference type="NCBI Taxonomy" id="487686"/>
    <lineage>
        <taxon>Archaea</taxon>
        <taxon>Methanobacteriati</taxon>
        <taxon>Methanobacteriota</taxon>
        <taxon>Stenosarchaea group</taxon>
        <taxon>Methanomicrobia</taxon>
        <taxon>Methanomicrobiales</taxon>
        <taxon>Methanomicrobiaceae</taxon>
        <taxon>Methanomicrobium</taxon>
    </lineage>
</organism>
<dbReference type="Proteomes" id="UP001218895">
    <property type="component" value="Chromosome"/>
</dbReference>
<evidence type="ECO:0000313" key="6">
    <source>
        <dbReference type="EMBL" id="WFN37272.1"/>
    </source>
</evidence>
<dbReference type="PROSITE" id="PS51257">
    <property type="entry name" value="PROKAR_LIPOPROTEIN"/>
    <property type="match status" value="1"/>
</dbReference>
<dbReference type="GO" id="GO:0012505">
    <property type="term" value="C:endomembrane system"/>
    <property type="evidence" value="ECO:0007669"/>
    <property type="project" value="UniProtKB-SubCell"/>
</dbReference>
<keyword evidence="7" id="KW-1185">Reference proteome</keyword>
<dbReference type="RefSeq" id="WP_278100111.1">
    <property type="nucleotide sequence ID" value="NZ_CP091092.1"/>
</dbReference>
<evidence type="ECO:0000256" key="1">
    <source>
        <dbReference type="ARBA" id="ARBA00004308"/>
    </source>
</evidence>